<dbReference type="GO" id="GO:0008540">
    <property type="term" value="C:proteasome regulatory particle, base subcomplex"/>
    <property type="evidence" value="ECO:0007669"/>
    <property type="project" value="TreeGrafter"/>
</dbReference>
<dbReference type="SUPFAM" id="SSF53300">
    <property type="entry name" value="vWA-like"/>
    <property type="match status" value="1"/>
</dbReference>
<dbReference type="GO" id="GO:0005829">
    <property type="term" value="C:cytosol"/>
    <property type="evidence" value="ECO:0007669"/>
    <property type="project" value="TreeGrafter"/>
</dbReference>
<feature type="compositionally biased region" description="Basic and acidic residues" evidence="1">
    <location>
        <begin position="268"/>
        <end position="283"/>
    </location>
</feature>
<dbReference type="GO" id="GO:0005634">
    <property type="term" value="C:nucleus"/>
    <property type="evidence" value="ECO:0007669"/>
    <property type="project" value="TreeGrafter"/>
</dbReference>
<evidence type="ECO:0000313" key="4">
    <source>
        <dbReference type="Proteomes" id="UP001162131"/>
    </source>
</evidence>
<feature type="region of interest" description="Disordered" evidence="1">
    <location>
        <begin position="222"/>
        <end position="252"/>
    </location>
</feature>
<name>A0AAU9J390_9CILI</name>
<organism evidence="3 4">
    <name type="scientific">Blepharisma stoltei</name>
    <dbReference type="NCBI Taxonomy" id="1481888"/>
    <lineage>
        <taxon>Eukaryota</taxon>
        <taxon>Sar</taxon>
        <taxon>Alveolata</taxon>
        <taxon>Ciliophora</taxon>
        <taxon>Postciliodesmatophora</taxon>
        <taxon>Heterotrichea</taxon>
        <taxon>Heterotrichida</taxon>
        <taxon>Blepharismidae</taxon>
        <taxon>Blepharisma</taxon>
    </lineage>
</organism>
<dbReference type="GO" id="GO:0031593">
    <property type="term" value="F:polyubiquitin modification-dependent protein binding"/>
    <property type="evidence" value="ECO:0007669"/>
    <property type="project" value="TreeGrafter"/>
</dbReference>
<feature type="compositionally biased region" description="Basic and acidic residues" evidence="1">
    <location>
        <begin position="320"/>
        <end position="338"/>
    </location>
</feature>
<dbReference type="Pfam" id="PF13519">
    <property type="entry name" value="VWA_2"/>
    <property type="match status" value="1"/>
</dbReference>
<evidence type="ECO:0000259" key="2">
    <source>
        <dbReference type="SMART" id="SM00327"/>
    </source>
</evidence>
<dbReference type="GO" id="GO:0043161">
    <property type="term" value="P:proteasome-mediated ubiquitin-dependent protein catabolic process"/>
    <property type="evidence" value="ECO:0007669"/>
    <property type="project" value="TreeGrafter"/>
</dbReference>
<dbReference type="Gene3D" id="1.10.287.3990">
    <property type="match status" value="1"/>
</dbReference>
<dbReference type="PANTHER" id="PTHR10223">
    <property type="entry name" value="26S PROTEASOME NON-ATPASE REGULATORY SUBUNIT 4"/>
    <property type="match status" value="1"/>
</dbReference>
<proteinExistence type="predicted"/>
<dbReference type="PANTHER" id="PTHR10223:SF0">
    <property type="entry name" value="26S PROTEASOME NON-ATPASE REGULATORY SUBUNIT 4"/>
    <property type="match status" value="1"/>
</dbReference>
<dbReference type="InterPro" id="IPR002035">
    <property type="entry name" value="VWF_A"/>
</dbReference>
<sequence length="338" mass="37336">MVEATVICLDNSEWARNGDYSPNRWEAQQEAASIIAGNKTQNPGNSVGVVAMAGPRVDVLVAPTNDIAKIFAAMHSTSIKGKSDLYSALQTAQLALKHRSNKEQRQRVIGFVCSPVEVETEKLVTLGRNLKKNNISLDLVVFGNLDNIEKLQELHKNVNSGDNSHLVSIPSGIGILSENLANTPIMHGGSGQPANFSEYGGIDPNADPEYAAAIRLSLEEHKKRQDDQNREGGQNQPMEGISEMQEEDEEERLLQEAIKLSMMDIEQEPPKEEAKQEPPKQEDPDVSAFRNQEFVSDILSSLPGVDMQDPAIQEALKSLQGKDEEKKKEEENKKEENQ</sequence>
<dbReference type="InterPro" id="IPR027040">
    <property type="entry name" value="PSMD4"/>
</dbReference>
<feature type="region of interest" description="Disordered" evidence="1">
    <location>
        <begin position="266"/>
        <end position="289"/>
    </location>
</feature>
<comment type="caution">
    <text evidence="3">The sequence shown here is derived from an EMBL/GenBank/DDBJ whole genome shotgun (WGS) entry which is preliminary data.</text>
</comment>
<gene>
    <name evidence="3" type="ORF">BSTOLATCC_MIC28929</name>
</gene>
<evidence type="ECO:0000256" key="1">
    <source>
        <dbReference type="SAM" id="MobiDB-lite"/>
    </source>
</evidence>
<dbReference type="Proteomes" id="UP001162131">
    <property type="component" value="Unassembled WGS sequence"/>
</dbReference>
<feature type="region of interest" description="Disordered" evidence="1">
    <location>
        <begin position="301"/>
        <end position="338"/>
    </location>
</feature>
<accession>A0AAU9J390</accession>
<feature type="domain" description="VWFA" evidence="2">
    <location>
        <begin position="3"/>
        <end position="171"/>
    </location>
</feature>
<keyword evidence="4" id="KW-1185">Reference proteome</keyword>
<protein>
    <recommendedName>
        <fullName evidence="2">VWFA domain-containing protein</fullName>
    </recommendedName>
</protein>
<reference evidence="3" key="1">
    <citation type="submission" date="2021-09" db="EMBL/GenBank/DDBJ databases">
        <authorList>
            <consortium name="AG Swart"/>
            <person name="Singh M."/>
            <person name="Singh A."/>
            <person name="Seah K."/>
            <person name="Emmerich C."/>
        </authorList>
    </citation>
    <scope>NUCLEOTIDE SEQUENCE</scope>
    <source>
        <strain evidence="3">ATCC30299</strain>
    </source>
</reference>
<dbReference type="InterPro" id="IPR036465">
    <property type="entry name" value="vWFA_dom_sf"/>
</dbReference>
<dbReference type="FunFam" id="3.40.50.410:FF:000005">
    <property type="entry name" value="26S proteasome non-ATPase regulatory subunit 4"/>
    <property type="match status" value="1"/>
</dbReference>
<dbReference type="Gene3D" id="3.40.50.410">
    <property type="entry name" value="von Willebrand factor, type A domain"/>
    <property type="match status" value="1"/>
</dbReference>
<evidence type="ECO:0000313" key="3">
    <source>
        <dbReference type="EMBL" id="CAG9321653.1"/>
    </source>
</evidence>
<dbReference type="AlphaFoldDB" id="A0AAU9J390"/>
<dbReference type="SMART" id="SM00327">
    <property type="entry name" value="VWA"/>
    <property type="match status" value="1"/>
</dbReference>
<dbReference type="EMBL" id="CAJZBQ010000028">
    <property type="protein sequence ID" value="CAG9321653.1"/>
    <property type="molecule type" value="Genomic_DNA"/>
</dbReference>